<keyword evidence="6" id="KW-0812">Transmembrane</keyword>
<dbReference type="Proteomes" id="UP000827721">
    <property type="component" value="Unassembled WGS sequence"/>
</dbReference>
<feature type="transmembrane region" description="Helical" evidence="6">
    <location>
        <begin position="370"/>
        <end position="394"/>
    </location>
</feature>
<evidence type="ECO:0000313" key="8">
    <source>
        <dbReference type="EMBL" id="KAH7576793.1"/>
    </source>
</evidence>
<keyword evidence="2" id="KW-0964">Secreted</keyword>
<keyword evidence="6" id="KW-1133">Transmembrane helix</keyword>
<evidence type="ECO:0000256" key="1">
    <source>
        <dbReference type="ARBA" id="ARBA00004613"/>
    </source>
</evidence>
<comment type="subcellular location">
    <subcellularLocation>
        <location evidence="1">Secreted</location>
    </subcellularLocation>
</comment>
<evidence type="ECO:0000256" key="4">
    <source>
        <dbReference type="ARBA" id="ARBA00022737"/>
    </source>
</evidence>
<proteinExistence type="inferred from homology"/>
<dbReference type="Gene3D" id="3.30.200.20">
    <property type="entry name" value="Phosphorylase Kinase, domain 1"/>
    <property type="match status" value="1"/>
</dbReference>
<organism evidence="8 9">
    <name type="scientific">Xanthoceras sorbifolium</name>
    <dbReference type="NCBI Taxonomy" id="99658"/>
    <lineage>
        <taxon>Eukaryota</taxon>
        <taxon>Viridiplantae</taxon>
        <taxon>Streptophyta</taxon>
        <taxon>Embryophyta</taxon>
        <taxon>Tracheophyta</taxon>
        <taxon>Spermatophyta</taxon>
        <taxon>Magnoliopsida</taxon>
        <taxon>eudicotyledons</taxon>
        <taxon>Gunneridae</taxon>
        <taxon>Pentapetalae</taxon>
        <taxon>rosids</taxon>
        <taxon>malvids</taxon>
        <taxon>Sapindales</taxon>
        <taxon>Sapindaceae</taxon>
        <taxon>Xanthoceroideae</taxon>
        <taxon>Xanthoceras</taxon>
    </lineage>
</organism>
<keyword evidence="9" id="KW-1185">Reference proteome</keyword>
<name>A0ABQ8IJG2_9ROSI</name>
<evidence type="ECO:0000259" key="7">
    <source>
        <dbReference type="PROSITE" id="PS51473"/>
    </source>
</evidence>
<evidence type="ECO:0000256" key="3">
    <source>
        <dbReference type="ARBA" id="ARBA00022729"/>
    </source>
</evidence>
<dbReference type="EMBL" id="JAFEMO010000001">
    <property type="protein sequence ID" value="KAH7576793.1"/>
    <property type="molecule type" value="Genomic_DNA"/>
</dbReference>
<dbReference type="InterPro" id="IPR050581">
    <property type="entry name" value="CRR_secretory_protein"/>
</dbReference>
<dbReference type="PROSITE" id="PS51473">
    <property type="entry name" value="GNK2"/>
    <property type="match status" value="1"/>
</dbReference>
<dbReference type="CDD" id="cd23509">
    <property type="entry name" value="Gnk2-like"/>
    <property type="match status" value="1"/>
</dbReference>
<evidence type="ECO:0000313" key="9">
    <source>
        <dbReference type="Proteomes" id="UP000827721"/>
    </source>
</evidence>
<evidence type="ECO:0000256" key="6">
    <source>
        <dbReference type="SAM" id="Phobius"/>
    </source>
</evidence>
<dbReference type="Pfam" id="PF01657">
    <property type="entry name" value="Stress-antifung"/>
    <property type="match status" value="1"/>
</dbReference>
<dbReference type="InterPro" id="IPR038408">
    <property type="entry name" value="GNK2_sf"/>
</dbReference>
<dbReference type="InterPro" id="IPR002902">
    <property type="entry name" value="GNK2"/>
</dbReference>
<sequence>MGVSLSEFKSHSQFISFQCIPDRLLHHRIGQNPNTVYGLVLCRGDIFEQHCQACASTVSNEIIRLCSNHKEAAIVYDYCLLRYSDWQFFSIVDSSPRLFVANKNKTTDPVKKSTSKVIVFVAKPVAVALVVALIVCGCFFLRKGKKKTVGELFDGKEIAVKRLSKSSGQGLEKLKTEVMLVAKLLHRNLAWQHWTNGTAMELLDPMLGNQLPKHEVLKCIHIGLLCVQEAAADRPIMSQIVMMFSSHTVTAPVLSREEKEVAIAYDYCSLRYSDWRFFSTVDSSPIDYAYDTDIATEPVVFNRRLGNLLRTLSSNAASSGQVFSLSCNIRFEIYSFFLLSSPPPVGVSPPPATLVLTNSTSQEEKSTSKVIVFVAIPVAVASVVALIVCGCFFWRKCKKKTVVKVSFQESASKTSMKMECRFS</sequence>
<comment type="similarity">
    <text evidence="5">Belongs to the cysteine-rich repeat secretory protein family.</text>
</comment>
<gene>
    <name evidence="8" type="ORF">JRO89_XS01G0150500</name>
</gene>
<dbReference type="PANTHER" id="PTHR32411">
    <property type="entry name" value="CYSTEINE-RICH REPEAT SECRETORY PROTEIN 38-RELATED"/>
    <property type="match status" value="1"/>
</dbReference>
<reference evidence="8 9" key="1">
    <citation type="submission" date="2021-02" db="EMBL/GenBank/DDBJ databases">
        <title>Plant Genome Project.</title>
        <authorList>
            <person name="Zhang R.-G."/>
        </authorList>
    </citation>
    <scope>NUCLEOTIDE SEQUENCE [LARGE SCALE GENOMIC DNA]</scope>
    <source>
        <tissue evidence="8">Leaves</tissue>
    </source>
</reference>
<dbReference type="Gene3D" id="3.30.430.20">
    <property type="entry name" value="Gnk2 domain, C-X8-C-X2-C motif"/>
    <property type="match status" value="1"/>
</dbReference>
<evidence type="ECO:0000256" key="5">
    <source>
        <dbReference type="ARBA" id="ARBA00038515"/>
    </source>
</evidence>
<dbReference type="PANTHER" id="PTHR32411:SF43">
    <property type="entry name" value="CYSTEINE-RICH REPEAT SECRETORY PROTEIN 38"/>
    <property type="match status" value="1"/>
</dbReference>
<protein>
    <recommendedName>
        <fullName evidence="7">Gnk2-homologous domain-containing protein</fullName>
    </recommendedName>
</protein>
<feature type="transmembrane region" description="Helical" evidence="6">
    <location>
        <begin position="117"/>
        <end position="142"/>
    </location>
</feature>
<keyword evidence="3" id="KW-0732">Signal</keyword>
<evidence type="ECO:0000256" key="2">
    <source>
        <dbReference type="ARBA" id="ARBA00022525"/>
    </source>
</evidence>
<accession>A0ABQ8IJG2</accession>
<comment type="caution">
    <text evidence="8">The sequence shown here is derived from an EMBL/GenBank/DDBJ whole genome shotgun (WGS) entry which is preliminary data.</text>
</comment>
<feature type="domain" description="Gnk2-homologous" evidence="7">
    <location>
        <begin position="1"/>
        <end position="88"/>
    </location>
</feature>
<keyword evidence="4" id="KW-0677">Repeat</keyword>
<keyword evidence="6" id="KW-0472">Membrane</keyword>